<comment type="subcellular location">
    <subcellularLocation>
        <location evidence="1">Endomembrane system</location>
        <topology evidence="1">Multi-pass membrane protein</topology>
    </subcellularLocation>
</comment>
<dbReference type="Pfam" id="PF00122">
    <property type="entry name" value="E1-E2_ATPase"/>
    <property type="match status" value="1"/>
</dbReference>
<keyword evidence="6" id="KW-0479">Metal-binding</keyword>
<name>A0A4P9W3A4_9FUNG</name>
<dbReference type="SUPFAM" id="SSF81660">
    <property type="entry name" value="Metal cation-transporting ATPase, ATP-binding domain N"/>
    <property type="match status" value="1"/>
</dbReference>
<dbReference type="Gene3D" id="3.40.50.1000">
    <property type="entry name" value="HAD superfamily/HAD-like"/>
    <property type="match status" value="1"/>
</dbReference>
<feature type="domain" description="P-type ATPase A" evidence="18">
    <location>
        <begin position="194"/>
        <end position="292"/>
    </location>
</feature>
<evidence type="ECO:0000313" key="20">
    <source>
        <dbReference type="EMBL" id="RKO86789.1"/>
    </source>
</evidence>
<keyword evidence="10" id="KW-0460">Magnesium</keyword>
<dbReference type="InterPro" id="IPR018303">
    <property type="entry name" value="ATPase_P-typ_P_site"/>
</dbReference>
<evidence type="ECO:0000256" key="3">
    <source>
        <dbReference type="ARBA" id="ARBA00022448"/>
    </source>
</evidence>
<evidence type="ECO:0000256" key="7">
    <source>
        <dbReference type="ARBA" id="ARBA00022741"/>
    </source>
</evidence>
<dbReference type="InterPro" id="IPR059000">
    <property type="entry name" value="ATPase_P-type_domA"/>
</dbReference>
<evidence type="ECO:0000259" key="19">
    <source>
        <dbReference type="Pfam" id="PF00690"/>
    </source>
</evidence>
<dbReference type="EC" id="7.2.2.10" evidence="2"/>
<keyword evidence="13" id="KW-0406">Ion transport</keyword>
<evidence type="ECO:0000256" key="2">
    <source>
        <dbReference type="ARBA" id="ARBA00012790"/>
    </source>
</evidence>
<dbReference type="FunFam" id="3.40.50.1000:FF:000018">
    <property type="entry name" value="Calcium-transporting ATPase"/>
    <property type="match status" value="1"/>
</dbReference>
<dbReference type="PROSITE" id="PS00154">
    <property type="entry name" value="ATPASE_E1_E2"/>
    <property type="match status" value="1"/>
</dbReference>
<keyword evidence="9" id="KW-0067">ATP-binding</keyword>
<evidence type="ECO:0000256" key="13">
    <source>
        <dbReference type="ARBA" id="ARBA00023065"/>
    </source>
</evidence>
<dbReference type="Gene3D" id="2.70.150.10">
    <property type="entry name" value="Calcium-transporting ATPase, cytoplasmic transduction domain A"/>
    <property type="match status" value="1"/>
</dbReference>
<dbReference type="OrthoDB" id="3352408at2759"/>
<dbReference type="InterPro" id="IPR008250">
    <property type="entry name" value="ATPase_P-typ_transduc_dom_A_sf"/>
</dbReference>
<organism evidence="20 21">
    <name type="scientific">Blyttiomyces helicus</name>
    <dbReference type="NCBI Taxonomy" id="388810"/>
    <lineage>
        <taxon>Eukaryota</taxon>
        <taxon>Fungi</taxon>
        <taxon>Fungi incertae sedis</taxon>
        <taxon>Chytridiomycota</taxon>
        <taxon>Chytridiomycota incertae sedis</taxon>
        <taxon>Chytridiomycetes</taxon>
        <taxon>Chytridiomycetes incertae sedis</taxon>
        <taxon>Blyttiomyces</taxon>
    </lineage>
</organism>
<dbReference type="SFLD" id="SFLDG00002">
    <property type="entry name" value="C1.7:_P-type_atpase_like"/>
    <property type="match status" value="1"/>
</dbReference>
<evidence type="ECO:0000256" key="5">
    <source>
        <dbReference type="ARBA" id="ARBA00022692"/>
    </source>
</evidence>
<dbReference type="GO" id="GO:0016887">
    <property type="term" value="F:ATP hydrolysis activity"/>
    <property type="evidence" value="ECO:0007669"/>
    <property type="project" value="InterPro"/>
</dbReference>
<evidence type="ECO:0000256" key="16">
    <source>
        <dbReference type="SAM" id="MobiDB-lite"/>
    </source>
</evidence>
<evidence type="ECO:0000256" key="11">
    <source>
        <dbReference type="ARBA" id="ARBA00022967"/>
    </source>
</evidence>
<keyword evidence="7" id="KW-0547">Nucleotide-binding</keyword>
<feature type="non-terminal residue" evidence="20">
    <location>
        <position position="824"/>
    </location>
</feature>
<feature type="region of interest" description="Disordered" evidence="16">
    <location>
        <begin position="1"/>
        <end position="28"/>
    </location>
</feature>
<keyword evidence="8" id="KW-0106">Calcium</keyword>
<evidence type="ECO:0000256" key="15">
    <source>
        <dbReference type="ARBA" id="ARBA00067965"/>
    </source>
</evidence>
<feature type="transmembrane region" description="Helical" evidence="17">
    <location>
        <begin position="354"/>
        <end position="381"/>
    </location>
</feature>
<dbReference type="GO" id="GO:0006874">
    <property type="term" value="P:intracellular calcium ion homeostasis"/>
    <property type="evidence" value="ECO:0007669"/>
    <property type="project" value="TreeGrafter"/>
</dbReference>
<evidence type="ECO:0000256" key="17">
    <source>
        <dbReference type="SAM" id="Phobius"/>
    </source>
</evidence>
<dbReference type="InterPro" id="IPR044492">
    <property type="entry name" value="P_typ_ATPase_HD_dom"/>
</dbReference>
<dbReference type="Pfam" id="PF13246">
    <property type="entry name" value="Cation_ATPase"/>
    <property type="match status" value="1"/>
</dbReference>
<proteinExistence type="predicted"/>
<gene>
    <name evidence="20" type="ORF">BDK51DRAFT_27459</name>
</gene>
<dbReference type="GO" id="GO:0005524">
    <property type="term" value="F:ATP binding"/>
    <property type="evidence" value="ECO:0007669"/>
    <property type="project" value="UniProtKB-KW"/>
</dbReference>
<dbReference type="GO" id="GO:0005886">
    <property type="term" value="C:plasma membrane"/>
    <property type="evidence" value="ECO:0007669"/>
    <property type="project" value="TreeGrafter"/>
</dbReference>
<feature type="domain" description="Cation-transporting P-type ATPase N-terminal" evidence="19">
    <location>
        <begin position="92"/>
        <end position="134"/>
    </location>
</feature>
<dbReference type="AlphaFoldDB" id="A0A4P9W3A4"/>
<dbReference type="SUPFAM" id="SSF81653">
    <property type="entry name" value="Calcium ATPase, transduction domain A"/>
    <property type="match status" value="1"/>
</dbReference>
<keyword evidence="11" id="KW-1278">Translocase</keyword>
<evidence type="ECO:0000256" key="8">
    <source>
        <dbReference type="ARBA" id="ARBA00022837"/>
    </source>
</evidence>
<reference evidence="21" key="1">
    <citation type="journal article" date="2018" name="Nat. Microbiol.">
        <title>Leveraging single-cell genomics to expand the fungal tree of life.</title>
        <authorList>
            <person name="Ahrendt S.R."/>
            <person name="Quandt C.A."/>
            <person name="Ciobanu D."/>
            <person name="Clum A."/>
            <person name="Salamov A."/>
            <person name="Andreopoulos B."/>
            <person name="Cheng J.F."/>
            <person name="Woyke T."/>
            <person name="Pelin A."/>
            <person name="Henrissat B."/>
            <person name="Reynolds N.K."/>
            <person name="Benny G.L."/>
            <person name="Smith M.E."/>
            <person name="James T.Y."/>
            <person name="Grigoriev I.V."/>
        </authorList>
    </citation>
    <scope>NUCLEOTIDE SEQUENCE [LARGE SCALE GENOMIC DNA]</scope>
</reference>
<dbReference type="GO" id="GO:0012505">
    <property type="term" value="C:endomembrane system"/>
    <property type="evidence" value="ECO:0007669"/>
    <property type="project" value="UniProtKB-SubCell"/>
</dbReference>
<dbReference type="GO" id="GO:0046872">
    <property type="term" value="F:metal ion binding"/>
    <property type="evidence" value="ECO:0007669"/>
    <property type="project" value="UniProtKB-KW"/>
</dbReference>
<dbReference type="Gene3D" id="3.40.1110.10">
    <property type="entry name" value="Calcium-transporting ATPase, cytoplasmic domain N"/>
    <property type="match status" value="1"/>
</dbReference>
<evidence type="ECO:0000256" key="10">
    <source>
        <dbReference type="ARBA" id="ARBA00022842"/>
    </source>
</evidence>
<dbReference type="SFLD" id="SFLDS00003">
    <property type="entry name" value="Haloacid_Dehalogenase"/>
    <property type="match status" value="1"/>
</dbReference>
<accession>A0A4P9W3A4</accession>
<dbReference type="InterPro" id="IPR004014">
    <property type="entry name" value="ATPase_P-typ_cation-transptr_N"/>
</dbReference>
<feature type="compositionally biased region" description="Basic and acidic residues" evidence="16">
    <location>
        <begin position="1"/>
        <end position="10"/>
    </location>
</feature>
<evidence type="ECO:0000256" key="9">
    <source>
        <dbReference type="ARBA" id="ARBA00022840"/>
    </source>
</evidence>
<keyword evidence="14 17" id="KW-0472">Membrane</keyword>
<dbReference type="PRINTS" id="PR00119">
    <property type="entry name" value="CATATPASE"/>
</dbReference>
<dbReference type="SUPFAM" id="SSF56784">
    <property type="entry name" value="HAD-like"/>
    <property type="match status" value="1"/>
</dbReference>
<dbReference type="InterPro" id="IPR023298">
    <property type="entry name" value="ATPase_P-typ_TM_dom_sf"/>
</dbReference>
<dbReference type="InterPro" id="IPR023214">
    <property type="entry name" value="HAD_sf"/>
</dbReference>
<dbReference type="InterPro" id="IPR001757">
    <property type="entry name" value="P_typ_ATPase"/>
</dbReference>
<dbReference type="InterPro" id="IPR036412">
    <property type="entry name" value="HAD-like_sf"/>
</dbReference>
<dbReference type="Pfam" id="PF00690">
    <property type="entry name" value="Cation_ATPase_N"/>
    <property type="match status" value="1"/>
</dbReference>
<evidence type="ECO:0000256" key="1">
    <source>
        <dbReference type="ARBA" id="ARBA00004127"/>
    </source>
</evidence>
<keyword evidence="12 17" id="KW-1133">Transmembrane helix</keyword>
<evidence type="ECO:0000256" key="4">
    <source>
        <dbReference type="ARBA" id="ARBA00022568"/>
    </source>
</evidence>
<dbReference type="Proteomes" id="UP000269721">
    <property type="component" value="Unassembled WGS sequence"/>
</dbReference>
<dbReference type="SUPFAM" id="SSF81665">
    <property type="entry name" value="Calcium ATPase, transmembrane domain M"/>
    <property type="match status" value="1"/>
</dbReference>
<dbReference type="NCBIfam" id="TIGR01494">
    <property type="entry name" value="ATPase_P-type"/>
    <property type="match status" value="2"/>
</dbReference>
<dbReference type="PANTHER" id="PTHR24093:SF369">
    <property type="entry name" value="CALCIUM-TRANSPORTING ATPASE"/>
    <property type="match status" value="1"/>
</dbReference>
<dbReference type="SFLD" id="SFLDF00027">
    <property type="entry name" value="p-type_atpase"/>
    <property type="match status" value="1"/>
</dbReference>
<evidence type="ECO:0000256" key="6">
    <source>
        <dbReference type="ARBA" id="ARBA00022723"/>
    </source>
</evidence>
<evidence type="ECO:0000259" key="18">
    <source>
        <dbReference type="Pfam" id="PF00122"/>
    </source>
</evidence>
<keyword evidence="21" id="KW-1185">Reference proteome</keyword>
<feature type="transmembrane region" description="Helical" evidence="17">
    <location>
        <begin position="312"/>
        <end position="334"/>
    </location>
</feature>
<sequence>MSEPAHEPAKNARTQRPENSPFYLGPEDLHPLLEPRDPILYASLGGPTGLATALHSDLTLGLATGPVITHALPADPENPAAHPPRSRDPLDIDLRREIFGTNQLPEPVTKSFWSFALDALRDQTLVALCIAAFVELAFGVYEYKYENPPEKRDSVGIVDAQEPVLVIVVVASANDYRKQGQFRALNNYSNSIALAQVIRDGVLTEIPTAAVVVGDIVILSAGDVLPADGVLISGFNITTDESSLTGESVVVHKDTVRDPFLLGSTKVVDGVGRMLVIATGVRSLSGRSMAALEVELEETPLQRKLTTLADDLAKFGMAAAACMLVILLICYFSVESPSDRSSSDIAHDLIQIVISAITVIVIAIPEGLPLAVTLALAYATVRMLKDNNLVRHLTACETMGNATTICSDKTGTLTLNQMTVVKGSIAQVPFVANEIPGPFLKSFLAPATSPAPSPPDSEAHKKALIVFVALNLNINSTANIAVSPETGEKRYTGSKTEIALLQFAAAIGYPFEVDRGRMLVLEVEPFNSERKRMSTVVKADPALDPFRTAVKTGSDDVEGVKAWLFVKGAAEILLQSCSSFVGQDGQIHPMTESNRMAYANDVGAYAADGLRTLCLAYKPLVHHPSHPIFPPPSDDPSAQSPLLEDTYGLILLAVIGIQDPIRPEVPDAVRSCKNAGIVVRMVTGDNVGTARTIARECGILSEGGLVMEGPEFRKLSEAEMDQFVPRLQVLARSSPLDKQVLVKALKRLGETVAVTGDGTNDAPALRSADVGFSMGIAGTEVAKEASDVVILDDNFASIVKAVIWGRSVYDSVRKFLQFQLTVNV</sequence>
<dbReference type="InterPro" id="IPR023299">
    <property type="entry name" value="ATPase_P-typ_cyto_dom_N"/>
</dbReference>
<evidence type="ECO:0000256" key="12">
    <source>
        <dbReference type="ARBA" id="ARBA00022989"/>
    </source>
</evidence>
<protein>
    <recommendedName>
        <fullName evidence="15">Calcium-transporting ATPase 2</fullName>
        <ecNumber evidence="2">7.2.2.10</ecNumber>
    </recommendedName>
</protein>
<keyword evidence="3" id="KW-0813">Transport</keyword>
<dbReference type="EMBL" id="KZ997913">
    <property type="protein sequence ID" value="RKO86789.1"/>
    <property type="molecule type" value="Genomic_DNA"/>
</dbReference>
<keyword evidence="5 17" id="KW-0812">Transmembrane</keyword>
<dbReference type="PANTHER" id="PTHR24093">
    <property type="entry name" value="CATION TRANSPORTING ATPASE"/>
    <property type="match status" value="1"/>
</dbReference>
<evidence type="ECO:0000313" key="21">
    <source>
        <dbReference type="Proteomes" id="UP000269721"/>
    </source>
</evidence>
<keyword evidence="4" id="KW-0109">Calcium transport</keyword>
<dbReference type="GO" id="GO:0005388">
    <property type="term" value="F:P-type calcium transporter activity"/>
    <property type="evidence" value="ECO:0007669"/>
    <property type="project" value="UniProtKB-EC"/>
</dbReference>
<dbReference type="Gene3D" id="1.20.1110.10">
    <property type="entry name" value="Calcium-transporting ATPase, transmembrane domain"/>
    <property type="match status" value="1"/>
</dbReference>
<evidence type="ECO:0000256" key="14">
    <source>
        <dbReference type="ARBA" id="ARBA00023136"/>
    </source>
</evidence>